<dbReference type="InterPro" id="IPR049142">
    <property type="entry name" value="MS_channel_1st"/>
</dbReference>
<feature type="transmembrane region" description="Helical" evidence="7">
    <location>
        <begin position="30"/>
        <end position="51"/>
    </location>
</feature>
<dbReference type="InterPro" id="IPR049278">
    <property type="entry name" value="MS_channel_C"/>
</dbReference>
<accession>A0ABU1MIS1</accession>
<keyword evidence="4 7" id="KW-0812">Transmembrane</keyword>
<keyword evidence="5 7" id="KW-1133">Transmembrane helix</keyword>
<evidence type="ECO:0000259" key="9">
    <source>
        <dbReference type="Pfam" id="PF21082"/>
    </source>
</evidence>
<dbReference type="SUPFAM" id="SSF82861">
    <property type="entry name" value="Mechanosensitive channel protein MscS (YggB), transmembrane region"/>
    <property type="match status" value="1"/>
</dbReference>
<evidence type="ECO:0000313" key="11">
    <source>
        <dbReference type="EMBL" id="MDR6510206.1"/>
    </source>
</evidence>
<dbReference type="Pfam" id="PF21088">
    <property type="entry name" value="MS_channel_1st"/>
    <property type="match status" value="1"/>
</dbReference>
<dbReference type="InterPro" id="IPR010920">
    <property type="entry name" value="LSM_dom_sf"/>
</dbReference>
<evidence type="ECO:0000256" key="6">
    <source>
        <dbReference type="ARBA" id="ARBA00023136"/>
    </source>
</evidence>
<evidence type="ECO:0000256" key="3">
    <source>
        <dbReference type="ARBA" id="ARBA00022475"/>
    </source>
</evidence>
<keyword evidence="3" id="KW-1003">Cell membrane</keyword>
<dbReference type="Pfam" id="PF21082">
    <property type="entry name" value="MS_channel_3rd"/>
    <property type="match status" value="1"/>
</dbReference>
<dbReference type="Proteomes" id="UP001184150">
    <property type="component" value="Unassembled WGS sequence"/>
</dbReference>
<evidence type="ECO:0000256" key="4">
    <source>
        <dbReference type="ARBA" id="ARBA00022692"/>
    </source>
</evidence>
<dbReference type="RefSeq" id="WP_054130568.1">
    <property type="nucleotide sequence ID" value="NZ_CP140000.1"/>
</dbReference>
<name>A0ABU1MIS1_9SPHN</name>
<comment type="caution">
    <text evidence="11">The sequence shown here is derived from an EMBL/GenBank/DDBJ whole genome shotgun (WGS) entry which is preliminary data.</text>
</comment>
<dbReference type="PANTHER" id="PTHR30347:SF1">
    <property type="entry name" value="MECHANOSENSITIVE CHANNEL MSCK"/>
    <property type="match status" value="1"/>
</dbReference>
<dbReference type="Gene3D" id="2.30.30.60">
    <property type="match status" value="1"/>
</dbReference>
<feature type="domain" description="Mechanosensitive ion channel MscS" evidence="8">
    <location>
        <begin position="121"/>
        <end position="190"/>
    </location>
</feature>
<keyword evidence="6 7" id="KW-0472">Membrane</keyword>
<dbReference type="Gene3D" id="1.10.287.1260">
    <property type="match status" value="1"/>
</dbReference>
<evidence type="ECO:0000259" key="8">
    <source>
        <dbReference type="Pfam" id="PF00924"/>
    </source>
</evidence>
<feature type="transmembrane region" description="Helical" evidence="7">
    <location>
        <begin position="109"/>
        <end position="132"/>
    </location>
</feature>
<comment type="subcellular location">
    <subcellularLocation>
        <location evidence="1">Cell membrane</location>
        <topology evidence="1">Multi-pass membrane protein</topology>
    </subcellularLocation>
</comment>
<dbReference type="InterPro" id="IPR052702">
    <property type="entry name" value="MscS-like_channel"/>
</dbReference>
<evidence type="ECO:0000256" key="7">
    <source>
        <dbReference type="SAM" id="Phobius"/>
    </source>
</evidence>
<dbReference type="InterPro" id="IPR006685">
    <property type="entry name" value="MscS_channel_2nd"/>
</dbReference>
<protein>
    <submittedName>
        <fullName evidence="11">Small-conductance mechanosensitive channel</fullName>
    </submittedName>
</protein>
<dbReference type="InterPro" id="IPR023408">
    <property type="entry name" value="MscS_beta-dom_sf"/>
</dbReference>
<dbReference type="Gene3D" id="3.30.70.100">
    <property type="match status" value="1"/>
</dbReference>
<dbReference type="EMBL" id="JAVDRD010000002">
    <property type="protein sequence ID" value="MDR6510206.1"/>
    <property type="molecule type" value="Genomic_DNA"/>
</dbReference>
<reference evidence="11 12" key="1">
    <citation type="submission" date="2023-07" db="EMBL/GenBank/DDBJ databases">
        <title>Sorghum-associated microbial communities from plants grown in Nebraska, USA.</title>
        <authorList>
            <person name="Schachtman D."/>
        </authorList>
    </citation>
    <scope>NUCLEOTIDE SEQUENCE [LARGE SCALE GENOMIC DNA]</scope>
    <source>
        <strain evidence="11 12">DS1027</strain>
    </source>
</reference>
<evidence type="ECO:0000256" key="2">
    <source>
        <dbReference type="ARBA" id="ARBA00008017"/>
    </source>
</evidence>
<dbReference type="PANTHER" id="PTHR30347">
    <property type="entry name" value="POTASSIUM CHANNEL RELATED"/>
    <property type="match status" value="1"/>
</dbReference>
<feature type="transmembrane region" description="Helical" evidence="7">
    <location>
        <begin position="82"/>
        <end position="103"/>
    </location>
</feature>
<dbReference type="InterPro" id="IPR011014">
    <property type="entry name" value="MscS_channel_TM-2"/>
</dbReference>
<evidence type="ECO:0000313" key="12">
    <source>
        <dbReference type="Proteomes" id="UP001184150"/>
    </source>
</evidence>
<evidence type="ECO:0000256" key="5">
    <source>
        <dbReference type="ARBA" id="ARBA00022989"/>
    </source>
</evidence>
<dbReference type="Pfam" id="PF00924">
    <property type="entry name" value="MS_channel_2nd"/>
    <property type="match status" value="1"/>
</dbReference>
<gene>
    <name evidence="11" type="ORF">J2792_001066</name>
</gene>
<proteinExistence type="inferred from homology"/>
<feature type="domain" description="Mechanosensitive ion channel MscS C-terminal" evidence="9">
    <location>
        <begin position="199"/>
        <end position="281"/>
    </location>
</feature>
<comment type="similarity">
    <text evidence="2">Belongs to the MscS (TC 1.A.23) family.</text>
</comment>
<feature type="domain" description="Mechanosensitive ion channel transmembrane helices 2/3" evidence="10">
    <location>
        <begin position="78"/>
        <end position="119"/>
    </location>
</feature>
<evidence type="ECO:0000256" key="1">
    <source>
        <dbReference type="ARBA" id="ARBA00004651"/>
    </source>
</evidence>
<dbReference type="SUPFAM" id="SSF82689">
    <property type="entry name" value="Mechanosensitive channel protein MscS (YggB), C-terminal domain"/>
    <property type="match status" value="1"/>
</dbReference>
<dbReference type="SUPFAM" id="SSF50182">
    <property type="entry name" value="Sm-like ribonucleoproteins"/>
    <property type="match status" value="1"/>
</dbReference>
<organism evidence="11 12">
    <name type="scientific">Novosphingobium capsulatum</name>
    <dbReference type="NCBI Taxonomy" id="13688"/>
    <lineage>
        <taxon>Bacteria</taxon>
        <taxon>Pseudomonadati</taxon>
        <taxon>Pseudomonadota</taxon>
        <taxon>Alphaproteobacteria</taxon>
        <taxon>Sphingomonadales</taxon>
        <taxon>Sphingomonadaceae</taxon>
        <taxon>Novosphingobium</taxon>
    </lineage>
</organism>
<dbReference type="InterPro" id="IPR011066">
    <property type="entry name" value="MscS_channel_C_sf"/>
</dbReference>
<keyword evidence="12" id="KW-1185">Reference proteome</keyword>
<sequence>MSSWVSHKTHRQVGDFLQSLDDLGFDVGHYHISVFNAGKMVLVVFAMFMLARLGSRLARYFFARATSLDPVQQVLGEKIVSLMVWALAFFMGIDLLGINFTALTVFSGAFGLAIGFGLQKTFGNLIAGLILLMDRSIKPGDVIAINDGKGSTVGQVRKIGIRAVSVATRDNREYLIPNEILMTTQVENWSYSNTQIVLTIPVSVAYGTDIDMAEKLMLQAARAAPRVLSDPGPSVAMTALGASGIDMAIYVTIEDPQDGTGNVRSQVLRALWQLFQEHGVEVPYPQQEVRLRDTAGLRAVLGAGPASEPDVPHRPQ</sequence>
<evidence type="ECO:0000259" key="10">
    <source>
        <dbReference type="Pfam" id="PF21088"/>
    </source>
</evidence>